<organism evidence="1 2">
    <name type="scientific">Neobacillus notoginsengisoli</name>
    <dbReference type="NCBI Taxonomy" id="1578198"/>
    <lineage>
        <taxon>Bacteria</taxon>
        <taxon>Bacillati</taxon>
        <taxon>Bacillota</taxon>
        <taxon>Bacilli</taxon>
        <taxon>Bacillales</taxon>
        <taxon>Bacillaceae</taxon>
        <taxon>Neobacillus</taxon>
    </lineage>
</organism>
<keyword evidence="2" id="KW-1185">Reference proteome</keyword>
<dbReference type="Proteomes" id="UP000284416">
    <property type="component" value="Unassembled WGS sequence"/>
</dbReference>
<gene>
    <name evidence="1" type="ORF">D1B31_11000</name>
</gene>
<proteinExistence type="predicted"/>
<evidence type="ECO:0000313" key="1">
    <source>
        <dbReference type="EMBL" id="RHW40711.1"/>
    </source>
</evidence>
<dbReference type="EMBL" id="QWEG01000006">
    <property type="protein sequence ID" value="RHW40711.1"/>
    <property type="molecule type" value="Genomic_DNA"/>
</dbReference>
<accession>A0A417YU53</accession>
<reference evidence="1 2" key="1">
    <citation type="journal article" date="2017" name="Int. J. Syst. Evol. Microbiol.">
        <title>Bacillus notoginsengisoli sp. nov., a novel bacterium isolated from the rhizosphere of Panax notoginseng.</title>
        <authorList>
            <person name="Zhang M.Y."/>
            <person name="Cheng J."/>
            <person name="Cai Y."/>
            <person name="Zhang T.Y."/>
            <person name="Wu Y.Y."/>
            <person name="Manikprabhu D."/>
            <person name="Li W.J."/>
            <person name="Zhang Y.X."/>
        </authorList>
    </citation>
    <scope>NUCLEOTIDE SEQUENCE [LARGE SCALE GENOMIC DNA]</scope>
    <source>
        <strain evidence="1 2">JCM 30743</strain>
    </source>
</reference>
<name>A0A417YU53_9BACI</name>
<sequence>MNFNQKRASSYGAFFCCTYILKYAVLGQPDGNFFVSSPKMVDVGTAGRQIPCLLAQEQRVPVAKNS</sequence>
<evidence type="ECO:0000313" key="2">
    <source>
        <dbReference type="Proteomes" id="UP000284416"/>
    </source>
</evidence>
<protein>
    <submittedName>
        <fullName evidence="1">Uncharacterized protein</fullName>
    </submittedName>
</protein>
<comment type="caution">
    <text evidence="1">The sequence shown here is derived from an EMBL/GenBank/DDBJ whole genome shotgun (WGS) entry which is preliminary data.</text>
</comment>
<dbReference type="AlphaFoldDB" id="A0A417YU53"/>